<dbReference type="SUPFAM" id="SSF51569">
    <property type="entry name" value="Aldolase"/>
    <property type="match status" value="1"/>
</dbReference>
<evidence type="ECO:0000256" key="5">
    <source>
        <dbReference type="ARBA" id="ARBA00013151"/>
    </source>
</evidence>
<dbReference type="AlphaFoldDB" id="A0A238XRU0"/>
<dbReference type="GO" id="GO:0005975">
    <property type="term" value="P:carbohydrate metabolic process"/>
    <property type="evidence" value="ECO:0007669"/>
    <property type="project" value="InterPro"/>
</dbReference>
<dbReference type="PANTHER" id="PTHR10683">
    <property type="entry name" value="TRANSALDOLASE"/>
    <property type="match status" value="1"/>
</dbReference>
<evidence type="ECO:0000313" key="11">
    <source>
        <dbReference type="Proteomes" id="UP000198397"/>
    </source>
</evidence>
<dbReference type="Pfam" id="PF00923">
    <property type="entry name" value="TAL_FSA"/>
    <property type="match status" value="1"/>
</dbReference>
<protein>
    <recommendedName>
        <fullName evidence="9">Probable transaldolase</fullName>
        <ecNumber evidence="5">2.2.1.2</ecNumber>
    </recommendedName>
</protein>
<organism evidence="10 11">
    <name type="scientific">Halorubrum vacuolatum</name>
    <name type="common">Natronobacterium vacuolatum</name>
    <dbReference type="NCBI Taxonomy" id="63740"/>
    <lineage>
        <taxon>Archaea</taxon>
        <taxon>Methanobacteriati</taxon>
        <taxon>Methanobacteriota</taxon>
        <taxon>Stenosarchaea group</taxon>
        <taxon>Halobacteria</taxon>
        <taxon>Halobacteriales</taxon>
        <taxon>Haloferacaceae</taxon>
        <taxon>Halorubrum</taxon>
    </lineage>
</organism>
<evidence type="ECO:0000256" key="6">
    <source>
        <dbReference type="ARBA" id="ARBA00022490"/>
    </source>
</evidence>
<dbReference type="FunFam" id="3.20.20.70:FF:000018">
    <property type="entry name" value="Probable transaldolase"/>
    <property type="match status" value="1"/>
</dbReference>
<dbReference type="EC" id="2.2.1.2" evidence="5"/>
<accession>A0A238XRU0</accession>
<dbReference type="PANTHER" id="PTHR10683:SF40">
    <property type="entry name" value="FRUCTOSE-6-PHOSPHATE ALDOLASE 1-RELATED"/>
    <property type="match status" value="1"/>
</dbReference>
<evidence type="ECO:0000256" key="3">
    <source>
        <dbReference type="ARBA" id="ARBA00004857"/>
    </source>
</evidence>
<comment type="pathway">
    <text evidence="3">Carbohydrate degradation; pentose phosphate pathway; D-glyceraldehyde 3-phosphate and beta-D-fructose 6-phosphate from D-ribose 5-phosphate and D-xylulose 5-phosphate (non-oxidative stage): step 2/3.</text>
</comment>
<comment type="similarity">
    <text evidence="4">Belongs to the transaldolase family. Type 3B subfamily.</text>
</comment>
<evidence type="ECO:0000313" key="10">
    <source>
        <dbReference type="EMBL" id="SNR61054.1"/>
    </source>
</evidence>
<dbReference type="InterPro" id="IPR013785">
    <property type="entry name" value="Aldolase_TIM"/>
</dbReference>
<dbReference type="GO" id="GO:0005737">
    <property type="term" value="C:cytoplasm"/>
    <property type="evidence" value="ECO:0007669"/>
    <property type="project" value="UniProtKB-SubCell"/>
</dbReference>
<comment type="catalytic activity">
    <reaction evidence="8">
        <text>D-sedoheptulose 7-phosphate + D-glyceraldehyde 3-phosphate = D-erythrose 4-phosphate + beta-D-fructose 6-phosphate</text>
        <dbReference type="Rhea" id="RHEA:17053"/>
        <dbReference type="ChEBI" id="CHEBI:16897"/>
        <dbReference type="ChEBI" id="CHEBI:57483"/>
        <dbReference type="ChEBI" id="CHEBI:57634"/>
        <dbReference type="ChEBI" id="CHEBI:59776"/>
        <dbReference type="EC" id="2.2.1.2"/>
    </reaction>
</comment>
<keyword evidence="7" id="KW-0704">Schiff base</keyword>
<gene>
    <name evidence="10" type="ORF">SAMN06264855_12126</name>
</gene>
<dbReference type="InterPro" id="IPR001585">
    <property type="entry name" value="TAL/FSA"/>
</dbReference>
<keyword evidence="6" id="KW-0963">Cytoplasm</keyword>
<comment type="subcellular location">
    <subcellularLocation>
        <location evidence="2">Cytoplasm</location>
    </subcellularLocation>
</comment>
<evidence type="ECO:0000256" key="1">
    <source>
        <dbReference type="ARBA" id="ARBA00003518"/>
    </source>
</evidence>
<evidence type="ECO:0000256" key="9">
    <source>
        <dbReference type="ARBA" id="ARBA00067532"/>
    </source>
</evidence>
<dbReference type="GO" id="GO:0016832">
    <property type="term" value="F:aldehyde-lyase activity"/>
    <property type="evidence" value="ECO:0007669"/>
    <property type="project" value="InterPro"/>
</dbReference>
<dbReference type="PROSITE" id="PS01054">
    <property type="entry name" value="TRANSALDOLASE_1"/>
    <property type="match status" value="1"/>
</dbReference>
<name>A0A238XRU0_HALVU</name>
<comment type="function">
    <text evidence="1">Transaldolase is important for the balance of metabolites in the pentose-phosphate pathway.</text>
</comment>
<reference evidence="10 11" key="1">
    <citation type="submission" date="2017-06" db="EMBL/GenBank/DDBJ databases">
        <authorList>
            <person name="Kim H.J."/>
            <person name="Triplett B.A."/>
        </authorList>
    </citation>
    <scope>NUCLEOTIDE SEQUENCE [LARGE SCALE GENOMIC DNA]</scope>
    <source>
        <strain evidence="10 11">DSM 8800</strain>
    </source>
</reference>
<dbReference type="CDD" id="cd00956">
    <property type="entry name" value="Transaldolase_FSA"/>
    <property type="match status" value="1"/>
</dbReference>
<dbReference type="InterPro" id="IPR033919">
    <property type="entry name" value="TSA/FSA_arc/bac"/>
</dbReference>
<evidence type="ECO:0000256" key="2">
    <source>
        <dbReference type="ARBA" id="ARBA00004496"/>
    </source>
</evidence>
<dbReference type="Proteomes" id="UP000198397">
    <property type="component" value="Unassembled WGS sequence"/>
</dbReference>
<dbReference type="EMBL" id="FZNQ01000021">
    <property type="protein sequence ID" value="SNR61054.1"/>
    <property type="molecule type" value="Genomic_DNA"/>
</dbReference>
<evidence type="ECO:0000256" key="8">
    <source>
        <dbReference type="ARBA" id="ARBA00048810"/>
    </source>
</evidence>
<dbReference type="Gene3D" id="3.20.20.70">
    <property type="entry name" value="Aldolase class I"/>
    <property type="match status" value="1"/>
</dbReference>
<proteinExistence type="inferred from homology"/>
<evidence type="ECO:0000256" key="4">
    <source>
        <dbReference type="ARBA" id="ARBA00005740"/>
    </source>
</evidence>
<dbReference type="GO" id="GO:0004801">
    <property type="term" value="F:transaldolase activity"/>
    <property type="evidence" value="ECO:0007669"/>
    <property type="project" value="UniProtKB-EC"/>
</dbReference>
<keyword evidence="11" id="KW-1185">Reference proteome</keyword>
<sequence>MYVTEMNPPMQIFADTADVEAIREAHEWGFIDGVTTNPALVAETDRSYRDIVTDLDEFVQGPINAQVVATDEDGMVEQGRKYDTWSDNIAVKIPVTQEGIKAIDRLSDEGIKTNATCLFSPVQALVAAKNGASYVSTWWGTVNDSGHDGYELVRNTREILDQYGYDTEIIVASVRDTRHIVKSARIGADIITVPPWVFGMLWDNPLTNQSLDNILSEWGDRGDPTVDPS</sequence>
<evidence type="ECO:0000256" key="7">
    <source>
        <dbReference type="ARBA" id="ARBA00023270"/>
    </source>
</evidence>
<dbReference type="InterPro" id="IPR018225">
    <property type="entry name" value="Transaldolase_AS"/>
</dbReference>